<comment type="caution">
    <text evidence="7">The sequence shown here is derived from an EMBL/GenBank/DDBJ whole genome shotgun (WGS) entry which is preliminary data.</text>
</comment>
<dbReference type="SUPFAM" id="SSF46689">
    <property type="entry name" value="Homeodomain-like"/>
    <property type="match status" value="1"/>
</dbReference>
<name>A0A2T0SZB1_9PSEU</name>
<evidence type="ECO:0000256" key="5">
    <source>
        <dbReference type="PROSITE-ProRule" id="PRU00335"/>
    </source>
</evidence>
<dbReference type="InterPro" id="IPR036271">
    <property type="entry name" value="Tet_transcr_reg_TetR-rel_C_sf"/>
</dbReference>
<dbReference type="Gene3D" id="1.10.357.10">
    <property type="entry name" value="Tetracycline Repressor, domain 2"/>
    <property type="match status" value="1"/>
</dbReference>
<dbReference type="InterPro" id="IPR039538">
    <property type="entry name" value="BetI_C"/>
</dbReference>
<keyword evidence="3 5" id="KW-0238">DNA-binding</keyword>
<dbReference type="GO" id="GO:0000976">
    <property type="term" value="F:transcription cis-regulatory region binding"/>
    <property type="evidence" value="ECO:0007669"/>
    <property type="project" value="TreeGrafter"/>
</dbReference>
<dbReference type="Pfam" id="PF13977">
    <property type="entry name" value="TetR_C_6"/>
    <property type="match status" value="1"/>
</dbReference>
<dbReference type="PANTHER" id="PTHR30055">
    <property type="entry name" value="HTH-TYPE TRANSCRIPTIONAL REGULATOR RUTR"/>
    <property type="match status" value="1"/>
</dbReference>
<sequence>MAAAELVVESGPRSTTLAGVGLRAGYSRGIASHHFGSKQALLEALTRGVQSGFVPGLGGLPPGLDRLVRLVDGYVRALADLDVTGRAYLLLWAESAVVPELARVFQERDASFRADLVADVEAGIAGGVVRPDAHPADVAVAVVSQLRGLGLQVLAAGPEPDMARLAAGIAGGWRRSLART</sequence>
<feature type="DNA-binding region" description="H-T-H motif" evidence="5">
    <location>
        <begin position="16"/>
        <end position="35"/>
    </location>
</feature>
<dbReference type="InterPro" id="IPR050109">
    <property type="entry name" value="HTH-type_TetR-like_transc_reg"/>
</dbReference>
<dbReference type="EMBL" id="PVTF01000008">
    <property type="protein sequence ID" value="PRY38758.1"/>
    <property type="molecule type" value="Genomic_DNA"/>
</dbReference>
<dbReference type="PROSITE" id="PS50977">
    <property type="entry name" value="HTH_TETR_2"/>
    <property type="match status" value="1"/>
</dbReference>
<keyword evidence="1" id="KW-0678">Repressor</keyword>
<dbReference type="Pfam" id="PF00440">
    <property type="entry name" value="TetR_N"/>
    <property type="match status" value="1"/>
</dbReference>
<dbReference type="GO" id="GO:0003700">
    <property type="term" value="F:DNA-binding transcription factor activity"/>
    <property type="evidence" value="ECO:0007669"/>
    <property type="project" value="TreeGrafter"/>
</dbReference>
<keyword evidence="4" id="KW-0804">Transcription</keyword>
<evidence type="ECO:0000259" key="6">
    <source>
        <dbReference type="PROSITE" id="PS50977"/>
    </source>
</evidence>
<evidence type="ECO:0000256" key="2">
    <source>
        <dbReference type="ARBA" id="ARBA00023015"/>
    </source>
</evidence>
<evidence type="ECO:0000256" key="1">
    <source>
        <dbReference type="ARBA" id="ARBA00022491"/>
    </source>
</evidence>
<evidence type="ECO:0000256" key="3">
    <source>
        <dbReference type="ARBA" id="ARBA00023125"/>
    </source>
</evidence>
<dbReference type="PANTHER" id="PTHR30055:SF234">
    <property type="entry name" value="HTH-TYPE TRANSCRIPTIONAL REGULATOR BETI"/>
    <property type="match status" value="1"/>
</dbReference>
<dbReference type="InterPro" id="IPR009057">
    <property type="entry name" value="Homeodomain-like_sf"/>
</dbReference>
<dbReference type="Proteomes" id="UP000239494">
    <property type="component" value="Unassembled WGS sequence"/>
</dbReference>
<dbReference type="AlphaFoldDB" id="A0A2T0SZB1"/>
<keyword evidence="2" id="KW-0805">Transcription regulation</keyword>
<organism evidence="7 8">
    <name type="scientific">Umezawaea tangerina</name>
    <dbReference type="NCBI Taxonomy" id="84725"/>
    <lineage>
        <taxon>Bacteria</taxon>
        <taxon>Bacillati</taxon>
        <taxon>Actinomycetota</taxon>
        <taxon>Actinomycetes</taxon>
        <taxon>Pseudonocardiales</taxon>
        <taxon>Pseudonocardiaceae</taxon>
        <taxon>Umezawaea</taxon>
    </lineage>
</organism>
<protein>
    <submittedName>
        <fullName evidence="7">TetR family transcriptional regulator</fullName>
    </submittedName>
</protein>
<reference evidence="7 8" key="1">
    <citation type="submission" date="2018-03" db="EMBL/GenBank/DDBJ databases">
        <title>Genomic Encyclopedia of Archaeal and Bacterial Type Strains, Phase II (KMG-II): from individual species to whole genera.</title>
        <authorList>
            <person name="Goeker M."/>
        </authorList>
    </citation>
    <scope>NUCLEOTIDE SEQUENCE [LARGE SCALE GENOMIC DNA]</scope>
    <source>
        <strain evidence="7 8">DSM 44720</strain>
    </source>
</reference>
<evidence type="ECO:0000313" key="8">
    <source>
        <dbReference type="Proteomes" id="UP000239494"/>
    </source>
</evidence>
<keyword evidence="8" id="KW-1185">Reference proteome</keyword>
<dbReference type="InterPro" id="IPR001647">
    <property type="entry name" value="HTH_TetR"/>
</dbReference>
<dbReference type="SUPFAM" id="SSF48498">
    <property type="entry name" value="Tetracyclin repressor-like, C-terminal domain"/>
    <property type="match status" value="1"/>
</dbReference>
<feature type="domain" description="HTH tetR-type" evidence="6">
    <location>
        <begin position="1"/>
        <end position="53"/>
    </location>
</feature>
<accession>A0A2T0SZB1</accession>
<evidence type="ECO:0000313" key="7">
    <source>
        <dbReference type="EMBL" id="PRY38758.1"/>
    </source>
</evidence>
<proteinExistence type="predicted"/>
<gene>
    <name evidence="7" type="ORF">CLV43_108158</name>
</gene>
<evidence type="ECO:0000256" key="4">
    <source>
        <dbReference type="ARBA" id="ARBA00023163"/>
    </source>
</evidence>